<dbReference type="PANTHER" id="PTHR22754">
    <property type="entry name" value="DISCO-INTERACTING PROTEIN 2 DIP2 -RELATED"/>
    <property type="match status" value="1"/>
</dbReference>
<evidence type="ECO:0000259" key="3">
    <source>
        <dbReference type="Pfam" id="PF00501"/>
    </source>
</evidence>
<dbReference type="GO" id="GO:0071766">
    <property type="term" value="P:Actinobacterium-type cell wall biogenesis"/>
    <property type="evidence" value="ECO:0007669"/>
    <property type="project" value="UniProtKB-ARBA"/>
</dbReference>
<dbReference type="AlphaFoldDB" id="A0A2X2D1G2"/>
<dbReference type="GO" id="GO:0006633">
    <property type="term" value="P:fatty acid biosynthetic process"/>
    <property type="evidence" value="ECO:0007669"/>
    <property type="project" value="TreeGrafter"/>
</dbReference>
<keyword evidence="2 4" id="KW-0436">Ligase</keyword>
<dbReference type="EMBL" id="UAUF01000011">
    <property type="protein sequence ID" value="SPZ06045.1"/>
    <property type="molecule type" value="Genomic_DNA"/>
</dbReference>
<evidence type="ECO:0000256" key="1">
    <source>
        <dbReference type="ARBA" id="ARBA00006432"/>
    </source>
</evidence>
<protein>
    <submittedName>
        <fullName evidence="4">Peptide synthase</fullName>
        <ecNumber evidence="4">6.2.1.-</ecNumber>
    </submittedName>
</protein>
<dbReference type="EC" id="6.2.1.-" evidence="4"/>
<reference evidence="4 5" key="1">
    <citation type="submission" date="2018-06" db="EMBL/GenBank/DDBJ databases">
        <authorList>
            <consortium name="Pathogen Informatics"/>
            <person name="Doyle S."/>
        </authorList>
    </citation>
    <scope>NUCLEOTIDE SEQUENCE [LARGE SCALE GENOMIC DNA]</scope>
    <source>
        <strain evidence="4 5">NCTC11842</strain>
    </source>
</reference>
<proteinExistence type="inferred from homology"/>
<dbReference type="InterPro" id="IPR000873">
    <property type="entry name" value="AMP-dep_synth/lig_dom"/>
</dbReference>
<dbReference type="Gene3D" id="3.40.50.12780">
    <property type="entry name" value="N-terminal domain of ligase-like"/>
    <property type="match status" value="1"/>
</dbReference>
<dbReference type="Pfam" id="PF00501">
    <property type="entry name" value="AMP-binding"/>
    <property type="match status" value="1"/>
</dbReference>
<dbReference type="CDD" id="cd05931">
    <property type="entry name" value="FAAL"/>
    <property type="match status" value="1"/>
</dbReference>
<evidence type="ECO:0000313" key="4">
    <source>
        <dbReference type="EMBL" id="SPZ06045.1"/>
    </source>
</evidence>
<dbReference type="InterPro" id="IPR045851">
    <property type="entry name" value="AMP-bd_C_sf"/>
</dbReference>
<dbReference type="SUPFAM" id="SSF56801">
    <property type="entry name" value="Acetyl-CoA synthetase-like"/>
    <property type="match status" value="1"/>
</dbReference>
<dbReference type="NCBIfam" id="NF006624">
    <property type="entry name" value="PRK09192.1"/>
    <property type="match status" value="1"/>
</dbReference>
<dbReference type="GO" id="GO:0005886">
    <property type="term" value="C:plasma membrane"/>
    <property type="evidence" value="ECO:0007669"/>
    <property type="project" value="TreeGrafter"/>
</dbReference>
<evidence type="ECO:0000313" key="5">
    <source>
        <dbReference type="Proteomes" id="UP000250443"/>
    </source>
</evidence>
<dbReference type="Gene3D" id="3.30.300.30">
    <property type="match status" value="1"/>
</dbReference>
<dbReference type="InterPro" id="IPR040097">
    <property type="entry name" value="FAAL/FAAC"/>
</dbReference>
<comment type="similarity">
    <text evidence="1">Belongs to the ATP-dependent AMP-binding enzyme family.</text>
</comment>
<dbReference type="RefSeq" id="WP_010798133.1">
    <property type="nucleotide sequence ID" value="NZ_CP069262.1"/>
</dbReference>
<evidence type="ECO:0000256" key="2">
    <source>
        <dbReference type="ARBA" id="ARBA00022598"/>
    </source>
</evidence>
<feature type="domain" description="AMP-dependent synthetase/ligase" evidence="3">
    <location>
        <begin position="53"/>
        <end position="427"/>
    </location>
</feature>
<sequence>MAELYMSATLTQHGLPQRLADFSTLSEALDYAAEGETGLNFYDGRCRLTAVVQYGALRREALKVAKRLHGLGLERGDRVALIADTDLSFMEVFYGCQYGGFVPVPLPIPSGLGSHDIYVKKLKGLLKSCEASVVFAPAELVKFAKEAAEQPMRFIGTAKELSLRPLIAVELAPSRADEVAYLQYTSGSTRFPRGVVVTQRAVMANLQGITRDGLGVQPGDRCVSWLPFYHDMGLVGFVLGPMASQLSVDYLRTQDFAMRPRQWLSLISQNRGTISFAPPFGYDICTRRVRESDMERFDLSSWRIAGIGAEPIRAEVLNRFAMQFERTGFDRKAFLPCYGLAESTLGVSFARRDTGIQTDRINRWELEHHSQAIPFDGPDSNASSFVNCGAALPGHTLEIRDDNGHALPERAIGRITLKGPSLMSGYFCDEESTQAVMSPEGDWLDTGDLGYLSKGELYITGRRKDLIIVRGRNIWPQDIEYLAECQPDIRPGDVIAFLIPGEEEPQVVVQVQCRIMDLEQREHFAQSLTKLINSEFGLTCRVELVPPHSLPRTSSGKPSRAEARKRFIQQIEADCGLSLAAG</sequence>
<gene>
    <name evidence="4" type="ORF">NCTC11842_01972</name>
</gene>
<dbReference type="GO" id="GO:0070566">
    <property type="term" value="F:adenylyltransferase activity"/>
    <property type="evidence" value="ECO:0007669"/>
    <property type="project" value="TreeGrafter"/>
</dbReference>
<dbReference type="Proteomes" id="UP000250443">
    <property type="component" value="Unassembled WGS sequence"/>
</dbReference>
<accession>A0A2X2D1G2</accession>
<dbReference type="PANTHER" id="PTHR22754:SF32">
    <property type="entry name" value="DISCO-INTERACTING PROTEIN 2"/>
    <property type="match status" value="1"/>
</dbReference>
<dbReference type="InterPro" id="IPR042099">
    <property type="entry name" value="ANL_N_sf"/>
</dbReference>
<name>A0A2X2D1G2_PSELU</name>
<dbReference type="FunFam" id="3.40.50.12780:FF:000013">
    <property type="entry name" value="Long-chain-fatty-acid--AMP ligase FadD32"/>
    <property type="match status" value="1"/>
</dbReference>
<dbReference type="GO" id="GO:0016874">
    <property type="term" value="F:ligase activity"/>
    <property type="evidence" value="ECO:0007669"/>
    <property type="project" value="UniProtKB-KW"/>
</dbReference>
<organism evidence="4 5">
    <name type="scientific">Pseudomonas luteola</name>
    <dbReference type="NCBI Taxonomy" id="47886"/>
    <lineage>
        <taxon>Bacteria</taxon>
        <taxon>Pseudomonadati</taxon>
        <taxon>Pseudomonadota</taxon>
        <taxon>Gammaproteobacteria</taxon>
        <taxon>Pseudomonadales</taxon>
        <taxon>Pseudomonadaceae</taxon>
        <taxon>Pseudomonas</taxon>
    </lineage>
</organism>